<accession>A0ABT6Q3Z1</accession>
<protein>
    <recommendedName>
        <fullName evidence="3">DUF945 domain-containing protein</fullName>
    </recommendedName>
</protein>
<sequence length="581" mass="64872">MSKAVIIGGIIVVVGSVGGGGYYYVSQQVEHKFQEQIKIIEHANPGSSLTFANHSINVFSQKVTLDKVQYTQKDGTVYNADQVDITLGADHSLSKLSVNALSGHDKENLNQFSAAHVDVDNFKAEPGAWVVKDGHLEKLYPSKIKFDLLNIGQLQATTKDEVLKFGEFQIKDFGVGRKTDIILKQQDIKSTDDTHKYQATLGNFQVYKINLADISKIIETRYQELQSDQTKEAKVKATLNILSQVNFALLNIGDFKLASEPPNDLSMGLKQFQIKDYGTNQLGNITLNQLDIYNVDGKPDNYLKVGSFDSGKILLALTFKNLSQIKWDNLYNFSKQFSDIQVEEMKKLGAMTTSANLSDVAFGFEGNKIDLSKFEVIGTQDTKGDIKANYRLNDLKMNFSDQDRDVKILIDMGYKTLEFSGMMNVIYQKDISQWTYTFDNVAIKDFGALNLTFKMIAPFNFGSENPMTLMLNPNLKFVGFNMNLLSKGIIQRFIDYTAKKRGISVDQVKEGIISEIKLRAEAKSSDVVLQQLCQAAIEIVQDPQKALLININPPSAVPFISMMGANSNQVAKQLDIQIKAQ</sequence>
<name>A0ABT6Q3Z1_9PROT</name>
<organism evidence="1 2">
    <name type="scientific">Commensalibacter oyaizuii</name>
    <dbReference type="NCBI Taxonomy" id="3043873"/>
    <lineage>
        <taxon>Bacteria</taxon>
        <taxon>Pseudomonadati</taxon>
        <taxon>Pseudomonadota</taxon>
        <taxon>Alphaproteobacteria</taxon>
        <taxon>Acetobacterales</taxon>
        <taxon>Acetobacteraceae</taxon>
    </lineage>
</organism>
<evidence type="ECO:0000313" key="2">
    <source>
        <dbReference type="Proteomes" id="UP001431634"/>
    </source>
</evidence>
<comment type="caution">
    <text evidence="1">The sequence shown here is derived from an EMBL/GenBank/DDBJ whole genome shotgun (WGS) entry which is preliminary data.</text>
</comment>
<evidence type="ECO:0000313" key="1">
    <source>
        <dbReference type="EMBL" id="MDI2091830.1"/>
    </source>
</evidence>
<keyword evidence="2" id="KW-1185">Reference proteome</keyword>
<reference evidence="1" key="1">
    <citation type="submission" date="2023-05" db="EMBL/GenBank/DDBJ databases">
        <title>Whole genome sequence of Commensalibacter sp.</title>
        <authorList>
            <person name="Charoenyingcharoen P."/>
            <person name="Yukphan P."/>
        </authorList>
    </citation>
    <scope>NUCLEOTIDE SEQUENCE</scope>
    <source>
        <strain evidence="1">TBRC 16381</strain>
    </source>
</reference>
<evidence type="ECO:0008006" key="3">
    <source>
        <dbReference type="Google" id="ProtNLM"/>
    </source>
</evidence>
<dbReference type="Proteomes" id="UP001431634">
    <property type="component" value="Unassembled WGS sequence"/>
</dbReference>
<gene>
    <name evidence="1" type="ORF">QJV27_10695</name>
</gene>
<proteinExistence type="predicted"/>
<dbReference type="RefSeq" id="WP_281448913.1">
    <property type="nucleotide sequence ID" value="NZ_JASBAO010000001.1"/>
</dbReference>
<dbReference type="EMBL" id="JASBAO010000001">
    <property type="protein sequence ID" value="MDI2091830.1"/>
    <property type="molecule type" value="Genomic_DNA"/>
</dbReference>